<keyword evidence="1" id="KW-0732">Signal</keyword>
<accession>A0A098SBI1</accession>
<dbReference type="Proteomes" id="UP000029736">
    <property type="component" value="Unassembled WGS sequence"/>
</dbReference>
<evidence type="ECO:0000313" key="3">
    <source>
        <dbReference type="Proteomes" id="UP000029736"/>
    </source>
</evidence>
<reference evidence="2 3" key="1">
    <citation type="journal article" date="2014" name="Int. J. Syst. Evol. Microbiol.">
        <title>Phaeodactylibacter xiamenensis gen. nov., sp. nov., a member of the family Saprospiraceae isolated from the marine alga Phaeodactylum tricornutum.</title>
        <authorList>
            <person name="Chen Z.Jr."/>
            <person name="Lei X."/>
            <person name="Lai Q."/>
            <person name="Li Y."/>
            <person name="Zhang B."/>
            <person name="Zhang J."/>
            <person name="Zhang H."/>
            <person name="Yang L."/>
            <person name="Zheng W."/>
            <person name="Tian Y."/>
            <person name="Yu Z."/>
            <person name="Xu H.Jr."/>
            <person name="Zheng T."/>
        </authorList>
    </citation>
    <scope>NUCLEOTIDE SEQUENCE [LARGE SCALE GENOMIC DNA]</scope>
    <source>
        <strain evidence="2 3">KD52</strain>
    </source>
</reference>
<protein>
    <recommendedName>
        <fullName evidence="4">Outer membrane protein beta-barrel domain-containing protein</fullName>
    </recommendedName>
</protein>
<dbReference type="OrthoDB" id="1493340at2"/>
<dbReference type="EMBL" id="JPOS01000004">
    <property type="protein sequence ID" value="KGE89510.1"/>
    <property type="molecule type" value="Genomic_DNA"/>
</dbReference>
<organism evidence="2 3">
    <name type="scientific">Phaeodactylibacter xiamenensis</name>
    <dbReference type="NCBI Taxonomy" id="1524460"/>
    <lineage>
        <taxon>Bacteria</taxon>
        <taxon>Pseudomonadati</taxon>
        <taxon>Bacteroidota</taxon>
        <taxon>Saprospiria</taxon>
        <taxon>Saprospirales</taxon>
        <taxon>Haliscomenobacteraceae</taxon>
        <taxon>Phaeodactylibacter</taxon>
    </lineage>
</organism>
<sequence>MKKIMQFAFPVFMLLAIAQNTATAQRSDTDRYFDESQGFTHRLWYGGGIILGFFGANGESTFSLGATPLIGYKITDNFSVGPRFSLIYTHYRLQTGLDRVTTTNLFDYGIGAFTRYKVFRSFFIHLEYGADNEEFVTEYDSFNDEIISTRSIRSNAYVGAGYNDGNGIWGYDIYLLYNTLAPENSLGPPIEFRFGLTYNF</sequence>
<dbReference type="RefSeq" id="WP_044215997.1">
    <property type="nucleotide sequence ID" value="NZ_JBKAGJ010000005.1"/>
</dbReference>
<evidence type="ECO:0000256" key="1">
    <source>
        <dbReference type="SAM" id="SignalP"/>
    </source>
</evidence>
<feature type="signal peptide" evidence="1">
    <location>
        <begin position="1"/>
        <end position="24"/>
    </location>
</feature>
<comment type="caution">
    <text evidence="2">The sequence shown here is derived from an EMBL/GenBank/DDBJ whole genome shotgun (WGS) entry which is preliminary data.</text>
</comment>
<name>A0A098SBI1_9BACT</name>
<feature type="chain" id="PRO_5005165982" description="Outer membrane protein beta-barrel domain-containing protein" evidence="1">
    <location>
        <begin position="25"/>
        <end position="200"/>
    </location>
</feature>
<gene>
    <name evidence="2" type="ORF">IX84_01650</name>
</gene>
<evidence type="ECO:0008006" key="4">
    <source>
        <dbReference type="Google" id="ProtNLM"/>
    </source>
</evidence>
<keyword evidence="3" id="KW-1185">Reference proteome</keyword>
<proteinExistence type="predicted"/>
<evidence type="ECO:0000313" key="2">
    <source>
        <dbReference type="EMBL" id="KGE89510.1"/>
    </source>
</evidence>
<dbReference type="AlphaFoldDB" id="A0A098SBI1"/>